<evidence type="ECO:0000313" key="2">
    <source>
        <dbReference type="Proteomes" id="UP001500635"/>
    </source>
</evidence>
<protein>
    <submittedName>
        <fullName evidence="1">NAD(P)/FAD-dependent oxidoreductase</fullName>
    </submittedName>
</protein>
<name>A0ABP8J1M4_9ACTN</name>
<dbReference type="RefSeq" id="WP_344989669.1">
    <property type="nucleotide sequence ID" value="NZ_BAABFR010000002.1"/>
</dbReference>
<dbReference type="PANTHER" id="PTHR10668">
    <property type="entry name" value="PHYTOENE DEHYDROGENASE"/>
    <property type="match status" value="1"/>
</dbReference>
<organism evidence="1 2">
    <name type="scientific">Tsukamurella soli</name>
    <dbReference type="NCBI Taxonomy" id="644556"/>
    <lineage>
        <taxon>Bacteria</taxon>
        <taxon>Bacillati</taxon>
        <taxon>Actinomycetota</taxon>
        <taxon>Actinomycetes</taxon>
        <taxon>Mycobacteriales</taxon>
        <taxon>Tsukamurellaceae</taxon>
        <taxon>Tsukamurella</taxon>
    </lineage>
</organism>
<dbReference type="Gene3D" id="3.50.50.60">
    <property type="entry name" value="FAD/NAD(P)-binding domain"/>
    <property type="match status" value="2"/>
</dbReference>
<evidence type="ECO:0000313" key="1">
    <source>
        <dbReference type="EMBL" id="GAA4383292.1"/>
    </source>
</evidence>
<keyword evidence="2" id="KW-1185">Reference proteome</keyword>
<reference evidence="2" key="1">
    <citation type="journal article" date="2019" name="Int. J. Syst. Evol. Microbiol.">
        <title>The Global Catalogue of Microorganisms (GCM) 10K type strain sequencing project: providing services to taxonomists for standard genome sequencing and annotation.</title>
        <authorList>
            <consortium name="The Broad Institute Genomics Platform"/>
            <consortium name="The Broad Institute Genome Sequencing Center for Infectious Disease"/>
            <person name="Wu L."/>
            <person name="Ma J."/>
        </authorList>
    </citation>
    <scope>NUCLEOTIDE SEQUENCE [LARGE SCALE GENOMIC DNA]</scope>
    <source>
        <strain evidence="2">JCM 17688</strain>
    </source>
</reference>
<dbReference type="PANTHER" id="PTHR10668:SF105">
    <property type="entry name" value="DEHYDROGENASE-RELATED"/>
    <property type="match status" value="1"/>
</dbReference>
<sequence length="430" mass="45077">MTTAVVVGSGPNGLTAAAVLARAGLDVTVLEAEPTIGGGARSDRMRGTLVDRFSTGHPLASVSPAFRDVGLEVEWATADVDLAHPLLGAVGTLADVPDCGPDVMASFFGPVPQLARHPRDALRWGPLFGAPALLTARALGRVGGAVFAGIAAHAITPLHYPMTSSIAYLLGGVRPWPVPVGGSQAITDGLAGIVAAHGGSVRTGQRVTALPDADVVLLDTGLPGAVRLLGERAPGWLRRRRWRTGPAVFKLDLVLDGGLPWRERLCREAAFVHLGGEVRDIAAKELMVSRGRMPERPVIILSQQYLADPSRCAGSLAPVSLYGHAPNGFPGDLTENLLREVERHAPGTRERIVDLRAVGPAELEATNANYVGGDIAAGAAVPSQLLRRPTLWRPYRLTDRVWLCSAAAAPGPGVHGMPGWHAAQAVLRSL</sequence>
<dbReference type="PRINTS" id="PR00419">
    <property type="entry name" value="ADXRDTASE"/>
</dbReference>
<dbReference type="InterPro" id="IPR036188">
    <property type="entry name" value="FAD/NAD-bd_sf"/>
</dbReference>
<dbReference type="SUPFAM" id="SSF51905">
    <property type="entry name" value="FAD/NAD(P)-binding domain"/>
    <property type="match status" value="1"/>
</dbReference>
<gene>
    <name evidence="1" type="ORF">GCM10023147_02270</name>
</gene>
<comment type="caution">
    <text evidence="1">The sequence shown here is derived from an EMBL/GenBank/DDBJ whole genome shotgun (WGS) entry which is preliminary data.</text>
</comment>
<dbReference type="EMBL" id="BAABFR010000002">
    <property type="protein sequence ID" value="GAA4383292.1"/>
    <property type="molecule type" value="Genomic_DNA"/>
</dbReference>
<accession>A0ABP8J1M4</accession>
<proteinExistence type="predicted"/>
<dbReference type="Proteomes" id="UP001500635">
    <property type="component" value="Unassembled WGS sequence"/>
</dbReference>
<dbReference type="Pfam" id="PF13450">
    <property type="entry name" value="NAD_binding_8"/>
    <property type="match status" value="1"/>
</dbReference>